<dbReference type="InterPro" id="IPR038198">
    <property type="entry name" value="MukF_C_sf"/>
</dbReference>
<evidence type="ECO:0000313" key="11">
    <source>
        <dbReference type="EMBL" id="MBZ6067768.1"/>
    </source>
</evidence>
<gene>
    <name evidence="10" type="primary">mukF</name>
    <name evidence="11" type="ORF">LA374_16370</name>
    <name evidence="10" type="ORF">WL1483_1223</name>
</gene>
<keyword evidence="13" id="KW-1185">Reference proteome</keyword>
<dbReference type="KEGG" id="asr:WL1483_1223"/>
<dbReference type="Pfam" id="PF03882">
    <property type="entry name" value="WHD_KicB"/>
    <property type="match status" value="1"/>
</dbReference>
<dbReference type="GO" id="GO:0051301">
    <property type="term" value="P:cell division"/>
    <property type="evidence" value="ECO:0007669"/>
    <property type="project" value="UniProtKB-KW"/>
</dbReference>
<dbReference type="NCBIfam" id="NF003615">
    <property type="entry name" value="PRK05260.1"/>
    <property type="match status" value="1"/>
</dbReference>
<feature type="domain" description="Chromosome partition protein MukF middle" evidence="8">
    <location>
        <begin position="130"/>
        <end position="289"/>
    </location>
</feature>
<dbReference type="SUPFAM" id="SSF46785">
    <property type="entry name" value="Winged helix' DNA-binding domain"/>
    <property type="match status" value="1"/>
</dbReference>
<dbReference type="InterPro" id="IPR036388">
    <property type="entry name" value="WH-like_DNA-bd_sf"/>
</dbReference>
<dbReference type="Proteomes" id="UP000774958">
    <property type="component" value="Unassembled WGS sequence"/>
</dbReference>
<evidence type="ECO:0000259" key="8">
    <source>
        <dbReference type="Pfam" id="PF17192"/>
    </source>
</evidence>
<feature type="domain" description="Chromosome partition protein MukF winged-helix" evidence="7">
    <location>
        <begin position="16"/>
        <end position="124"/>
    </location>
</feature>
<dbReference type="AlphaFoldDB" id="A0A0S2SG43"/>
<evidence type="ECO:0000313" key="12">
    <source>
        <dbReference type="Proteomes" id="UP000058114"/>
    </source>
</evidence>
<sequence>MTSTTRLSAEPAYAGRSLPDTVGWVRQEGLALQLPTDRLAFLVAIKTLAEEESDLGEAALHDAFGYVSSAFGQMDETLSSRANNAINDLIRQQLLSRFTTDPVAGESLYRLSRLGVAIVDFFLESRQVDSIKLSILLEHLAAELDKARTAALETNTREQWEAEVLPRLTFSLEETMERIDLTQRAMDEQQSKVKEEIAALLTQDWMDAIHSCEKLLRETGQTLRELQDTLDAAGHRLQEGLLNIQEAAQGRDDLFHVEELTHALQGRLDVITSWGQQCIELWSRYDRHVHKFIRTAIDMDKNRAFSQRLRESIRQFEQHNWLLRIAEEPRLLELRDETIAIHDEEVTGEVPAELEFQEVVDISAELAERIGRHLVRYKASGLPLDLAEVLREYLEEFPAHAHFDVTRLLVDQAVRLGHSSELTPHAQPGWKPVNQHGSKVQAYVIDQY</sequence>
<keyword evidence="3" id="KW-0159">Chromosome partition</keyword>
<dbReference type="SUPFAM" id="SSF140570">
    <property type="entry name" value="MukF C-terminal domain-like"/>
    <property type="match status" value="1"/>
</dbReference>
<dbReference type="GO" id="GO:0007059">
    <property type="term" value="P:chromosome segregation"/>
    <property type="evidence" value="ECO:0007669"/>
    <property type="project" value="UniProtKB-KW"/>
</dbReference>
<keyword evidence="1" id="KW-0963">Cytoplasm</keyword>
<dbReference type="InterPro" id="IPR036141">
    <property type="entry name" value="MukF_M_sp"/>
</dbReference>
<dbReference type="Pfam" id="PF17193">
    <property type="entry name" value="MukF_C"/>
    <property type="match status" value="1"/>
</dbReference>
<dbReference type="Gene3D" id="1.10.10.10">
    <property type="entry name" value="Winged helix-like DNA-binding domain superfamily/Winged helix DNA-binding domain"/>
    <property type="match status" value="1"/>
</dbReference>
<organism evidence="10 12">
    <name type="scientific">Aeromonas schubertii</name>
    <dbReference type="NCBI Taxonomy" id="652"/>
    <lineage>
        <taxon>Bacteria</taxon>
        <taxon>Pseudomonadati</taxon>
        <taxon>Pseudomonadota</taxon>
        <taxon>Gammaproteobacteria</taxon>
        <taxon>Aeromonadales</taxon>
        <taxon>Aeromonadaceae</taxon>
        <taxon>Aeromonas</taxon>
    </lineage>
</organism>
<dbReference type="Proteomes" id="UP000058114">
    <property type="component" value="Chromosome"/>
</dbReference>
<evidence type="ECO:0000313" key="13">
    <source>
        <dbReference type="Proteomes" id="UP000774958"/>
    </source>
</evidence>
<dbReference type="GO" id="GO:0030261">
    <property type="term" value="P:chromosome condensation"/>
    <property type="evidence" value="ECO:0007669"/>
    <property type="project" value="UniProtKB-KW"/>
</dbReference>
<dbReference type="Gene3D" id="1.20.58.590">
    <property type="entry name" value="Chromosome partition protein MukF, middle domain"/>
    <property type="match status" value="1"/>
</dbReference>
<dbReference type="RefSeq" id="WP_058628307.1">
    <property type="nucleotide sequence ID" value="NZ_CP013067.1"/>
</dbReference>
<dbReference type="InterPro" id="IPR033440">
    <property type="entry name" value="MukF_M"/>
</dbReference>
<protein>
    <submittedName>
        <fullName evidence="11">Chromosome partition protein MukF</fullName>
    </submittedName>
    <submittedName>
        <fullName evidence="10">Condesin subunit F</fullName>
    </submittedName>
</protein>
<dbReference type="Gene3D" id="1.10.225.40">
    <property type="entry name" value="MukF, C-terminal domain"/>
    <property type="match status" value="1"/>
</dbReference>
<feature type="domain" description="Chromosome partition protein MukF C-terminal" evidence="9">
    <location>
        <begin position="291"/>
        <end position="448"/>
    </location>
</feature>
<keyword evidence="5" id="KW-0226">DNA condensation</keyword>
<dbReference type="PATRIC" id="fig|652.5.peg.2126"/>
<reference evidence="10 12" key="2">
    <citation type="journal article" date="2016" name="Genome Announc.">
        <title>Complete Genome Sequence of the Highly Virulent Aeromonas schubertii Strain WL1483, Isolated from Diseased Snakehead Fish (Channa argus) in China.</title>
        <authorList>
            <person name="Liu L."/>
            <person name="Li N."/>
            <person name="Zhang D."/>
            <person name="Fu X."/>
            <person name="Shi C."/>
            <person name="Lin Q."/>
            <person name="Hao G."/>
        </authorList>
    </citation>
    <scope>NUCLEOTIDE SEQUENCE [LARGE SCALE GENOMIC DNA]</scope>
    <source>
        <strain evidence="10 12">WL1483</strain>
    </source>
</reference>
<dbReference type="InterPro" id="IPR036390">
    <property type="entry name" value="WH_DNA-bd_sf"/>
</dbReference>
<reference evidence="12" key="1">
    <citation type="submission" date="2015-10" db="EMBL/GenBank/DDBJ databases">
        <title>Complete Genome Sequence of Aeromonas schubertii strain WL1483.</title>
        <authorList>
            <person name="Liu L."/>
        </authorList>
    </citation>
    <scope>NUCLEOTIDE SEQUENCE [LARGE SCALE GENOMIC DNA]</scope>
    <source>
        <strain evidence="12">WL1483</strain>
    </source>
</reference>
<evidence type="ECO:0000256" key="4">
    <source>
        <dbReference type="ARBA" id="ARBA00022837"/>
    </source>
</evidence>
<name>A0A0S2SG43_9GAMM</name>
<evidence type="ECO:0000256" key="6">
    <source>
        <dbReference type="ARBA" id="ARBA00023306"/>
    </source>
</evidence>
<evidence type="ECO:0000256" key="2">
    <source>
        <dbReference type="ARBA" id="ARBA00022618"/>
    </source>
</evidence>
<evidence type="ECO:0000259" key="7">
    <source>
        <dbReference type="Pfam" id="PF03882"/>
    </source>
</evidence>
<dbReference type="CDD" id="cd16335">
    <property type="entry name" value="MukF_N"/>
    <property type="match status" value="1"/>
</dbReference>
<accession>A0A0S2SG43</accession>
<reference evidence="11 13" key="3">
    <citation type="submission" date="2021-09" db="EMBL/GenBank/DDBJ databases">
        <title>Aeromonas schubertii isolated from Asian sea bass.</title>
        <authorList>
            <person name="Pinpimai K."/>
        </authorList>
    </citation>
    <scope>NUCLEOTIDE SEQUENCE [LARGE SCALE GENOMIC DNA]</scope>
    <source>
        <strain evidence="11 13">CHULA2021a</strain>
    </source>
</reference>
<keyword evidence="2" id="KW-0132">Cell division</keyword>
<evidence type="ECO:0000259" key="9">
    <source>
        <dbReference type="Pfam" id="PF17193"/>
    </source>
</evidence>
<dbReference type="InterPro" id="IPR033441">
    <property type="entry name" value="MukF_C"/>
</dbReference>
<dbReference type="STRING" id="652.WL1483_1223"/>
<dbReference type="InterPro" id="IPR033439">
    <property type="entry name" value="MukF_WHTH"/>
</dbReference>
<dbReference type="Pfam" id="PF17192">
    <property type="entry name" value="MukF_M"/>
    <property type="match status" value="1"/>
</dbReference>
<evidence type="ECO:0000256" key="3">
    <source>
        <dbReference type="ARBA" id="ARBA00022829"/>
    </source>
</evidence>
<dbReference type="EMBL" id="CP013067">
    <property type="protein sequence ID" value="ALP40642.1"/>
    <property type="molecule type" value="Genomic_DNA"/>
</dbReference>
<keyword evidence="6" id="KW-0131">Cell cycle</keyword>
<evidence type="ECO:0000256" key="5">
    <source>
        <dbReference type="ARBA" id="ARBA00023067"/>
    </source>
</evidence>
<evidence type="ECO:0000256" key="1">
    <source>
        <dbReference type="ARBA" id="ARBA00022490"/>
    </source>
</evidence>
<dbReference type="EMBL" id="JAIRBT010000026">
    <property type="protein sequence ID" value="MBZ6067768.1"/>
    <property type="molecule type" value="Genomic_DNA"/>
</dbReference>
<proteinExistence type="predicted"/>
<evidence type="ECO:0000313" key="10">
    <source>
        <dbReference type="EMBL" id="ALP40642.1"/>
    </source>
</evidence>
<dbReference type="CDD" id="cd16337">
    <property type="entry name" value="MukF_C"/>
    <property type="match status" value="1"/>
</dbReference>
<keyword evidence="4" id="KW-0106">Calcium</keyword>
<dbReference type="OrthoDB" id="6450805at2"/>